<keyword evidence="3" id="KW-1185">Reference proteome</keyword>
<dbReference type="Proteomes" id="UP001221142">
    <property type="component" value="Unassembled WGS sequence"/>
</dbReference>
<dbReference type="PANTHER" id="PTHR36978:SF4">
    <property type="entry name" value="P-LOOP CONTAINING NUCLEOSIDE TRIPHOSPHATE HYDROLASE PROTEIN"/>
    <property type="match status" value="1"/>
</dbReference>
<evidence type="ECO:0008006" key="4">
    <source>
        <dbReference type="Google" id="ProtNLM"/>
    </source>
</evidence>
<reference evidence="2" key="1">
    <citation type="submission" date="2023-03" db="EMBL/GenBank/DDBJ databases">
        <title>Massive genome expansion in bonnet fungi (Mycena s.s.) driven by repeated elements and novel gene families across ecological guilds.</title>
        <authorList>
            <consortium name="Lawrence Berkeley National Laboratory"/>
            <person name="Harder C.B."/>
            <person name="Miyauchi S."/>
            <person name="Viragh M."/>
            <person name="Kuo A."/>
            <person name="Thoen E."/>
            <person name="Andreopoulos B."/>
            <person name="Lu D."/>
            <person name="Skrede I."/>
            <person name="Drula E."/>
            <person name="Henrissat B."/>
            <person name="Morin E."/>
            <person name="Kohler A."/>
            <person name="Barry K."/>
            <person name="LaButti K."/>
            <person name="Morin E."/>
            <person name="Salamov A."/>
            <person name="Lipzen A."/>
            <person name="Mereny Z."/>
            <person name="Hegedus B."/>
            <person name="Baldrian P."/>
            <person name="Stursova M."/>
            <person name="Weitz H."/>
            <person name="Taylor A."/>
            <person name="Grigoriev I.V."/>
            <person name="Nagy L.G."/>
            <person name="Martin F."/>
            <person name="Kauserud H."/>
        </authorList>
    </citation>
    <scope>NUCLEOTIDE SEQUENCE</scope>
    <source>
        <strain evidence="2">9284</strain>
    </source>
</reference>
<dbReference type="PANTHER" id="PTHR36978">
    <property type="entry name" value="P-LOOP CONTAINING NUCLEOTIDE TRIPHOSPHATE HYDROLASE"/>
    <property type="match status" value="1"/>
</dbReference>
<dbReference type="Gene3D" id="3.40.50.300">
    <property type="entry name" value="P-loop containing nucleotide triphosphate hydrolases"/>
    <property type="match status" value="1"/>
</dbReference>
<organism evidence="2 3">
    <name type="scientific">Roridomyces roridus</name>
    <dbReference type="NCBI Taxonomy" id="1738132"/>
    <lineage>
        <taxon>Eukaryota</taxon>
        <taxon>Fungi</taxon>
        <taxon>Dikarya</taxon>
        <taxon>Basidiomycota</taxon>
        <taxon>Agaricomycotina</taxon>
        <taxon>Agaricomycetes</taxon>
        <taxon>Agaricomycetidae</taxon>
        <taxon>Agaricales</taxon>
        <taxon>Marasmiineae</taxon>
        <taxon>Mycenaceae</taxon>
        <taxon>Roridomyces</taxon>
    </lineage>
</organism>
<dbReference type="InterPro" id="IPR027417">
    <property type="entry name" value="P-loop_NTPase"/>
</dbReference>
<keyword evidence="1" id="KW-0472">Membrane</keyword>
<sequence>MKDASIDGHAYQRVVPMQVLSLGMPKTGTTCQVFPAMHAALQILGYNDCYHFRQTEQNAQEFEMWTKALAAKYEGKGKFERAELDKLLGRCMAVAGAPCSFFGPELMDAYPAAKVIFVERDVERWFDSFSIIIEDIFDPLNRVTAFLDPSSTGRKMGFLKKWMLHRFHATTLREARAAARDAYRAYYEEIRSVTPKERLLEYKLGSGWEPLCKFLGKDVPDVPFPRVNEGAAFKERVELAKRKGIQRAQQNVAGGILIGLGIAVGLYSWWNRV</sequence>
<comment type="caution">
    <text evidence="2">The sequence shown here is derived from an EMBL/GenBank/DDBJ whole genome shotgun (WGS) entry which is preliminary data.</text>
</comment>
<evidence type="ECO:0000313" key="3">
    <source>
        <dbReference type="Proteomes" id="UP001221142"/>
    </source>
</evidence>
<dbReference type="SUPFAM" id="SSF52540">
    <property type="entry name" value="P-loop containing nucleoside triphosphate hydrolases"/>
    <property type="match status" value="1"/>
</dbReference>
<dbReference type="InterPro" id="IPR040632">
    <property type="entry name" value="Sulfotransfer_4"/>
</dbReference>
<evidence type="ECO:0000313" key="2">
    <source>
        <dbReference type="EMBL" id="KAJ7636738.1"/>
    </source>
</evidence>
<dbReference type="EMBL" id="JARKIF010000006">
    <property type="protein sequence ID" value="KAJ7636738.1"/>
    <property type="molecule type" value="Genomic_DNA"/>
</dbReference>
<gene>
    <name evidence="2" type="ORF">FB45DRAFT_742124</name>
</gene>
<dbReference type="AlphaFoldDB" id="A0AAD7C1Y0"/>
<feature type="transmembrane region" description="Helical" evidence="1">
    <location>
        <begin position="251"/>
        <end position="270"/>
    </location>
</feature>
<dbReference type="Pfam" id="PF17784">
    <property type="entry name" value="Sulfotransfer_4"/>
    <property type="match status" value="1"/>
</dbReference>
<keyword evidence="1" id="KW-0812">Transmembrane</keyword>
<proteinExistence type="predicted"/>
<keyword evidence="1" id="KW-1133">Transmembrane helix</keyword>
<name>A0AAD7C1Y0_9AGAR</name>
<accession>A0AAD7C1Y0</accession>
<evidence type="ECO:0000256" key="1">
    <source>
        <dbReference type="SAM" id="Phobius"/>
    </source>
</evidence>
<protein>
    <recommendedName>
        <fullName evidence="4">P-loop containing nucleoside triphosphate hydrolase protein</fullName>
    </recommendedName>
</protein>